<dbReference type="EnsemblPlants" id="KEH29836">
    <property type="protein sequence ID" value="KEH29836"/>
    <property type="gene ID" value="MTR_4g052640"/>
</dbReference>
<evidence type="ECO:0000313" key="1">
    <source>
        <dbReference type="EMBL" id="KEH29836.1"/>
    </source>
</evidence>
<evidence type="ECO:0000313" key="2">
    <source>
        <dbReference type="EnsemblPlants" id="KEH29836"/>
    </source>
</evidence>
<protein>
    <submittedName>
        <fullName evidence="1 2">Uncharacterized protein</fullName>
    </submittedName>
</protein>
<name>A0A072UKB7_MEDTR</name>
<dbReference type="HOGENOM" id="CLU_196284_0_0_1"/>
<gene>
    <name evidence="1" type="ordered locus">MTR_4g052640</name>
</gene>
<reference evidence="2" key="3">
    <citation type="submission" date="2015-04" db="UniProtKB">
        <authorList>
            <consortium name="EnsemblPlants"/>
        </authorList>
    </citation>
    <scope>IDENTIFICATION</scope>
    <source>
        <strain evidence="2">cv. Jemalong A17</strain>
    </source>
</reference>
<reference evidence="1 3" key="2">
    <citation type="journal article" date="2014" name="BMC Genomics">
        <title>An improved genome release (version Mt4.0) for the model legume Medicago truncatula.</title>
        <authorList>
            <person name="Tang H."/>
            <person name="Krishnakumar V."/>
            <person name="Bidwell S."/>
            <person name="Rosen B."/>
            <person name="Chan A."/>
            <person name="Zhou S."/>
            <person name="Gentzbittel L."/>
            <person name="Childs K.L."/>
            <person name="Yandell M."/>
            <person name="Gundlach H."/>
            <person name="Mayer K.F."/>
            <person name="Schwartz D.C."/>
            <person name="Town C.D."/>
        </authorList>
    </citation>
    <scope>GENOME REANNOTATION</scope>
    <source>
        <strain evidence="1">A17</strain>
        <strain evidence="2 3">cv. Jemalong A17</strain>
    </source>
</reference>
<accession>A0A072UKB7</accession>
<dbReference type="EMBL" id="CM001220">
    <property type="protein sequence ID" value="KEH29836.1"/>
    <property type="molecule type" value="Genomic_DNA"/>
</dbReference>
<keyword evidence="3" id="KW-1185">Reference proteome</keyword>
<organism evidence="1 3">
    <name type="scientific">Medicago truncatula</name>
    <name type="common">Barrel medic</name>
    <name type="synonym">Medicago tribuloides</name>
    <dbReference type="NCBI Taxonomy" id="3880"/>
    <lineage>
        <taxon>Eukaryota</taxon>
        <taxon>Viridiplantae</taxon>
        <taxon>Streptophyta</taxon>
        <taxon>Embryophyta</taxon>
        <taxon>Tracheophyta</taxon>
        <taxon>Spermatophyta</taxon>
        <taxon>Magnoliopsida</taxon>
        <taxon>eudicotyledons</taxon>
        <taxon>Gunneridae</taxon>
        <taxon>Pentapetalae</taxon>
        <taxon>rosids</taxon>
        <taxon>fabids</taxon>
        <taxon>Fabales</taxon>
        <taxon>Fabaceae</taxon>
        <taxon>Papilionoideae</taxon>
        <taxon>50 kb inversion clade</taxon>
        <taxon>NPAAA clade</taxon>
        <taxon>Hologalegina</taxon>
        <taxon>IRL clade</taxon>
        <taxon>Trifolieae</taxon>
        <taxon>Medicago</taxon>
    </lineage>
</organism>
<proteinExistence type="predicted"/>
<dbReference type="AlphaFoldDB" id="A0A072UKB7"/>
<evidence type="ECO:0000313" key="3">
    <source>
        <dbReference type="Proteomes" id="UP000002051"/>
    </source>
</evidence>
<dbReference type="Proteomes" id="UP000002051">
    <property type="component" value="Chromosome 4"/>
</dbReference>
<sequence length="80" mass="9206">MRPLGRSNFVSCQAAPVDRMMILTCRVYTIFVDLGLSLRWLTAPAHRILIFTCGVLLIQRFYSVLVMSPPKYLLLWSTPF</sequence>
<reference evidence="1 3" key="1">
    <citation type="journal article" date="2011" name="Nature">
        <title>The Medicago genome provides insight into the evolution of rhizobial symbioses.</title>
        <authorList>
            <person name="Young N.D."/>
            <person name="Debelle F."/>
            <person name="Oldroyd G.E."/>
            <person name="Geurts R."/>
            <person name="Cannon S.B."/>
            <person name="Udvardi M.K."/>
            <person name="Benedito V.A."/>
            <person name="Mayer K.F."/>
            <person name="Gouzy J."/>
            <person name="Schoof H."/>
            <person name="Van de Peer Y."/>
            <person name="Proost S."/>
            <person name="Cook D.R."/>
            <person name="Meyers B.C."/>
            <person name="Spannagl M."/>
            <person name="Cheung F."/>
            <person name="De Mita S."/>
            <person name="Krishnakumar V."/>
            <person name="Gundlach H."/>
            <person name="Zhou S."/>
            <person name="Mudge J."/>
            <person name="Bharti A.K."/>
            <person name="Murray J.D."/>
            <person name="Naoumkina M.A."/>
            <person name="Rosen B."/>
            <person name="Silverstein K.A."/>
            <person name="Tang H."/>
            <person name="Rombauts S."/>
            <person name="Zhao P.X."/>
            <person name="Zhou P."/>
            <person name="Barbe V."/>
            <person name="Bardou P."/>
            <person name="Bechner M."/>
            <person name="Bellec A."/>
            <person name="Berger A."/>
            <person name="Berges H."/>
            <person name="Bidwell S."/>
            <person name="Bisseling T."/>
            <person name="Choisne N."/>
            <person name="Couloux A."/>
            <person name="Denny R."/>
            <person name="Deshpande S."/>
            <person name="Dai X."/>
            <person name="Doyle J.J."/>
            <person name="Dudez A.M."/>
            <person name="Farmer A.D."/>
            <person name="Fouteau S."/>
            <person name="Franken C."/>
            <person name="Gibelin C."/>
            <person name="Gish J."/>
            <person name="Goldstein S."/>
            <person name="Gonzalez A.J."/>
            <person name="Green P.J."/>
            <person name="Hallab A."/>
            <person name="Hartog M."/>
            <person name="Hua A."/>
            <person name="Humphray S.J."/>
            <person name="Jeong D.H."/>
            <person name="Jing Y."/>
            <person name="Jocker A."/>
            <person name="Kenton S.M."/>
            <person name="Kim D.J."/>
            <person name="Klee K."/>
            <person name="Lai H."/>
            <person name="Lang C."/>
            <person name="Lin S."/>
            <person name="Macmil S.L."/>
            <person name="Magdelenat G."/>
            <person name="Matthews L."/>
            <person name="McCorrison J."/>
            <person name="Monaghan E.L."/>
            <person name="Mun J.H."/>
            <person name="Najar F.Z."/>
            <person name="Nicholson C."/>
            <person name="Noirot C."/>
            <person name="O'Bleness M."/>
            <person name="Paule C.R."/>
            <person name="Poulain J."/>
            <person name="Prion F."/>
            <person name="Qin B."/>
            <person name="Qu C."/>
            <person name="Retzel E.F."/>
            <person name="Riddle C."/>
            <person name="Sallet E."/>
            <person name="Samain S."/>
            <person name="Samson N."/>
            <person name="Sanders I."/>
            <person name="Saurat O."/>
            <person name="Scarpelli C."/>
            <person name="Schiex T."/>
            <person name="Segurens B."/>
            <person name="Severin A.J."/>
            <person name="Sherrier D.J."/>
            <person name="Shi R."/>
            <person name="Sims S."/>
            <person name="Singer S.R."/>
            <person name="Sinharoy S."/>
            <person name="Sterck L."/>
            <person name="Viollet A."/>
            <person name="Wang B.B."/>
            <person name="Wang K."/>
            <person name="Wang M."/>
            <person name="Wang X."/>
            <person name="Warfsmann J."/>
            <person name="Weissenbach J."/>
            <person name="White D.D."/>
            <person name="White J.D."/>
            <person name="Wiley G.B."/>
            <person name="Wincker P."/>
            <person name="Xing Y."/>
            <person name="Yang L."/>
            <person name="Yao Z."/>
            <person name="Ying F."/>
            <person name="Zhai J."/>
            <person name="Zhou L."/>
            <person name="Zuber A."/>
            <person name="Denarie J."/>
            <person name="Dixon R.A."/>
            <person name="May G.D."/>
            <person name="Schwartz D.C."/>
            <person name="Rogers J."/>
            <person name="Quetier F."/>
            <person name="Town C.D."/>
            <person name="Roe B.A."/>
        </authorList>
    </citation>
    <scope>NUCLEOTIDE SEQUENCE [LARGE SCALE GENOMIC DNA]</scope>
    <source>
        <strain evidence="1">A17</strain>
        <strain evidence="2 3">cv. Jemalong A17</strain>
    </source>
</reference>